<protein>
    <recommendedName>
        <fullName evidence="9">G-protein coupled receptors family 1 profile domain-containing protein</fullName>
    </recommendedName>
</protein>
<keyword evidence="5 8" id="KW-0472">Membrane</keyword>
<feature type="transmembrane region" description="Helical" evidence="8">
    <location>
        <begin position="88"/>
        <end position="110"/>
    </location>
</feature>
<dbReference type="EMBL" id="CAJNOK010018099">
    <property type="protein sequence ID" value="CAF1275985.1"/>
    <property type="molecule type" value="Genomic_DNA"/>
</dbReference>
<organism evidence="10 14">
    <name type="scientific">Didymodactylos carnosus</name>
    <dbReference type="NCBI Taxonomy" id="1234261"/>
    <lineage>
        <taxon>Eukaryota</taxon>
        <taxon>Metazoa</taxon>
        <taxon>Spiralia</taxon>
        <taxon>Gnathifera</taxon>
        <taxon>Rotifera</taxon>
        <taxon>Eurotatoria</taxon>
        <taxon>Bdelloidea</taxon>
        <taxon>Philodinida</taxon>
        <taxon>Philodinidae</taxon>
        <taxon>Didymodactylos</taxon>
    </lineage>
</organism>
<evidence type="ECO:0000313" key="14">
    <source>
        <dbReference type="Proteomes" id="UP000663829"/>
    </source>
</evidence>
<name>A0A814CAH6_9BILA</name>
<evidence type="ECO:0000256" key="1">
    <source>
        <dbReference type="ARBA" id="ARBA00004141"/>
    </source>
</evidence>
<feature type="transmembrane region" description="Helical" evidence="8">
    <location>
        <begin position="275"/>
        <end position="300"/>
    </location>
</feature>
<dbReference type="Pfam" id="PF00001">
    <property type="entry name" value="7tm_1"/>
    <property type="match status" value="1"/>
</dbReference>
<evidence type="ECO:0000256" key="4">
    <source>
        <dbReference type="ARBA" id="ARBA00023040"/>
    </source>
</evidence>
<proteinExistence type="predicted"/>
<dbReference type="EMBL" id="CAJOBC010002080">
    <property type="protein sequence ID" value="CAF3714416.1"/>
    <property type="molecule type" value="Genomic_DNA"/>
</dbReference>
<evidence type="ECO:0000259" key="9">
    <source>
        <dbReference type="PROSITE" id="PS50262"/>
    </source>
</evidence>
<comment type="subcellular location">
    <subcellularLocation>
        <location evidence="1">Membrane</location>
        <topology evidence="1">Multi-pass membrane protein</topology>
    </subcellularLocation>
</comment>
<evidence type="ECO:0000313" key="13">
    <source>
        <dbReference type="EMBL" id="CAF4081102.1"/>
    </source>
</evidence>
<keyword evidence="14" id="KW-1185">Reference proteome</keyword>
<evidence type="ECO:0000256" key="8">
    <source>
        <dbReference type="SAM" id="Phobius"/>
    </source>
</evidence>
<sequence>MKRTRVATETTESEKDKSNVRIAYIHSVAARRGWEHGRKTSKSMSIEKIETGLRSILTVIFCYAIPSNLIVVQTILSSRELKTYNTLLYFVGIAIADTLAFLGYIQNAIWYPLLGVDIEIKYLVSCRIIAFFSRIGVQTSAFLLTIAGIDRCLLLYSKRWRLNYSRRPSITLGIMITIFILEIYFHFHVLIFKGGYEFTFNITGMNETLRRFSCRLIQNSNYLWFYTIFYYYAHLALYSVLPYVITTICNIFVLIKVFHKRKRIKTRTKETQKNVTLLIVIASTVYVLLTLPEVIFWKFIYTDNTPKYLRNLIAYCINIGLYINHSSTFPVLMITSSKFRQQFYTNMNTFLQCCSCTNNKIMPQSQNSKVSVSHIQSKIPVSAGDGGVRRIPTIQTMVLKENEVITLG</sequence>
<dbReference type="GO" id="GO:0005886">
    <property type="term" value="C:plasma membrane"/>
    <property type="evidence" value="ECO:0007669"/>
    <property type="project" value="TreeGrafter"/>
</dbReference>
<dbReference type="Proteomes" id="UP000663829">
    <property type="component" value="Unassembled WGS sequence"/>
</dbReference>
<dbReference type="EMBL" id="CAJNOQ010002080">
    <property type="protein sequence ID" value="CAF0937437.1"/>
    <property type="molecule type" value="Genomic_DNA"/>
</dbReference>
<keyword evidence="4" id="KW-0297">G-protein coupled receptor</keyword>
<accession>A0A814CAH6</accession>
<comment type="caution">
    <text evidence="10">The sequence shown here is derived from an EMBL/GenBank/DDBJ whole genome shotgun (WGS) entry which is preliminary data.</text>
</comment>
<keyword evidence="7" id="KW-0807">Transducer</keyword>
<keyword evidence="3 8" id="KW-1133">Transmembrane helix</keyword>
<dbReference type="InterPro" id="IPR000276">
    <property type="entry name" value="GPCR_Rhodpsn"/>
</dbReference>
<feature type="transmembrane region" description="Helical" evidence="8">
    <location>
        <begin position="122"/>
        <end position="149"/>
    </location>
</feature>
<feature type="domain" description="G-protein coupled receptors family 1 profile" evidence="9">
    <location>
        <begin position="67"/>
        <end position="333"/>
    </location>
</feature>
<keyword evidence="2 8" id="KW-0812">Transmembrane</keyword>
<evidence type="ECO:0000256" key="2">
    <source>
        <dbReference type="ARBA" id="ARBA00022692"/>
    </source>
</evidence>
<dbReference type="GO" id="GO:0004930">
    <property type="term" value="F:G protein-coupled receptor activity"/>
    <property type="evidence" value="ECO:0007669"/>
    <property type="project" value="UniProtKB-KW"/>
</dbReference>
<dbReference type="EMBL" id="CAJOBA010039662">
    <property type="protein sequence ID" value="CAF4081102.1"/>
    <property type="molecule type" value="Genomic_DNA"/>
</dbReference>
<dbReference type="InterPro" id="IPR017452">
    <property type="entry name" value="GPCR_Rhodpsn_7TM"/>
</dbReference>
<evidence type="ECO:0000256" key="6">
    <source>
        <dbReference type="ARBA" id="ARBA00023170"/>
    </source>
</evidence>
<dbReference type="PANTHER" id="PTHR45695:SF9">
    <property type="entry name" value="LEUCOKININ RECEPTOR"/>
    <property type="match status" value="1"/>
</dbReference>
<evidence type="ECO:0000313" key="10">
    <source>
        <dbReference type="EMBL" id="CAF0937437.1"/>
    </source>
</evidence>
<dbReference type="Proteomes" id="UP000681722">
    <property type="component" value="Unassembled WGS sequence"/>
</dbReference>
<evidence type="ECO:0000256" key="7">
    <source>
        <dbReference type="ARBA" id="ARBA00023224"/>
    </source>
</evidence>
<dbReference type="Proteomes" id="UP000677228">
    <property type="component" value="Unassembled WGS sequence"/>
</dbReference>
<keyword evidence="6" id="KW-0675">Receptor</keyword>
<dbReference type="Gene3D" id="1.20.1070.10">
    <property type="entry name" value="Rhodopsin 7-helix transmembrane proteins"/>
    <property type="match status" value="1"/>
</dbReference>
<dbReference type="Proteomes" id="UP000682733">
    <property type="component" value="Unassembled WGS sequence"/>
</dbReference>
<evidence type="ECO:0000256" key="3">
    <source>
        <dbReference type="ARBA" id="ARBA00022989"/>
    </source>
</evidence>
<feature type="transmembrane region" description="Helical" evidence="8">
    <location>
        <begin position="229"/>
        <end position="255"/>
    </location>
</feature>
<evidence type="ECO:0000313" key="12">
    <source>
        <dbReference type="EMBL" id="CAF3714416.1"/>
    </source>
</evidence>
<dbReference type="PROSITE" id="PS50262">
    <property type="entry name" value="G_PROTEIN_RECEP_F1_2"/>
    <property type="match status" value="1"/>
</dbReference>
<evidence type="ECO:0000313" key="11">
    <source>
        <dbReference type="EMBL" id="CAF1275985.1"/>
    </source>
</evidence>
<feature type="transmembrane region" description="Helical" evidence="8">
    <location>
        <begin position="170"/>
        <end position="191"/>
    </location>
</feature>
<dbReference type="PANTHER" id="PTHR45695">
    <property type="entry name" value="LEUCOKININ RECEPTOR-RELATED"/>
    <property type="match status" value="1"/>
</dbReference>
<dbReference type="AlphaFoldDB" id="A0A814CAH6"/>
<evidence type="ECO:0000256" key="5">
    <source>
        <dbReference type="ARBA" id="ARBA00023136"/>
    </source>
</evidence>
<dbReference type="SUPFAM" id="SSF81321">
    <property type="entry name" value="Family A G protein-coupled receptor-like"/>
    <property type="match status" value="1"/>
</dbReference>
<gene>
    <name evidence="10" type="ORF">GPM918_LOCUS10520</name>
    <name evidence="11" type="ORF">OVA965_LOCUS27411</name>
    <name evidence="12" type="ORF">SRO942_LOCUS10521</name>
    <name evidence="13" type="ORF">TMI583_LOCUS28158</name>
</gene>
<reference evidence="10" key="1">
    <citation type="submission" date="2021-02" db="EMBL/GenBank/DDBJ databases">
        <authorList>
            <person name="Nowell W R."/>
        </authorList>
    </citation>
    <scope>NUCLEOTIDE SEQUENCE</scope>
</reference>
<feature type="transmembrane region" description="Helical" evidence="8">
    <location>
        <begin position="312"/>
        <end position="334"/>
    </location>
</feature>